<sequence length="554" mass="61740">MKFGVKFGRITARPVIPPEPKAAAGPSSAGRRPMETTPPKADFVKWLRQQPLPNSFDETVDFIRRAPVSFETKEAILKNLLPVQNAQEEDGGVVYIVLHYEGIGYHALDRSDYKEAFYEMARQKYRVVTLVGPRRTGKSMGVVNALLDVRADLAEAEGRGRDAAIFYHEAVLDLRHSQIKTLIAILAFLDIPIVCDEYVCAGSPGGEQLALSIKAYLDDAVFGNIPIGPLGLILMGSEHGPIVRACQQSLNGMSHRGAAPSPVALPMPTYSQLWSIYARRQQMEAAVFDPAVFLRRVTCSGFNLADHVEGTSPTPEELLARGLKSAILLPDEDQSHVQRLVEHGFIAPKPLSKHSLYEPLDARILAIQVLGQKDGSINRAEGKVLELILRSGEAIAFWKHRYNIQGEVVAFSGDFAYSKKEFTCEIDLLLFETLDGLTSAYFFSAKRLEERQRFKESFTDHLSKFYVAGPVEARELLKITTKVTFVAFSAVPHHHPFAVANLGERMELEVGRETKTRLEFGCVTDRVLLGDMLQEIATRRNWEWKPVVLIQSVL</sequence>
<accession>A0A1Y1I9D4</accession>
<proteinExistence type="predicted"/>
<evidence type="ECO:0000256" key="1">
    <source>
        <dbReference type="SAM" id="MobiDB-lite"/>
    </source>
</evidence>
<keyword evidence="3" id="KW-1185">Reference proteome</keyword>
<reference evidence="2 3" key="1">
    <citation type="journal article" date="2014" name="Nat. Commun.">
        <title>Klebsormidium flaccidum genome reveals primary factors for plant terrestrial adaptation.</title>
        <authorList>
            <person name="Hori K."/>
            <person name="Maruyama F."/>
            <person name="Fujisawa T."/>
            <person name="Togashi T."/>
            <person name="Yamamoto N."/>
            <person name="Seo M."/>
            <person name="Sato S."/>
            <person name="Yamada T."/>
            <person name="Mori H."/>
            <person name="Tajima N."/>
            <person name="Moriyama T."/>
            <person name="Ikeuchi M."/>
            <person name="Watanabe M."/>
            <person name="Wada H."/>
            <person name="Kobayashi K."/>
            <person name="Saito M."/>
            <person name="Masuda T."/>
            <person name="Sasaki-Sekimoto Y."/>
            <person name="Mashiguchi K."/>
            <person name="Awai K."/>
            <person name="Shimojima M."/>
            <person name="Masuda S."/>
            <person name="Iwai M."/>
            <person name="Nobusawa T."/>
            <person name="Narise T."/>
            <person name="Kondo S."/>
            <person name="Saito H."/>
            <person name="Sato R."/>
            <person name="Murakawa M."/>
            <person name="Ihara Y."/>
            <person name="Oshima-Yamada Y."/>
            <person name="Ohtaka K."/>
            <person name="Satoh M."/>
            <person name="Sonobe K."/>
            <person name="Ishii M."/>
            <person name="Ohtani R."/>
            <person name="Kanamori-Sato M."/>
            <person name="Honoki R."/>
            <person name="Miyazaki D."/>
            <person name="Mochizuki H."/>
            <person name="Umetsu J."/>
            <person name="Higashi K."/>
            <person name="Shibata D."/>
            <person name="Kamiya Y."/>
            <person name="Sato N."/>
            <person name="Nakamura Y."/>
            <person name="Tabata S."/>
            <person name="Ida S."/>
            <person name="Kurokawa K."/>
            <person name="Ohta H."/>
        </authorList>
    </citation>
    <scope>NUCLEOTIDE SEQUENCE [LARGE SCALE GENOMIC DNA]</scope>
    <source>
        <strain evidence="2 3">NIES-2285</strain>
    </source>
</reference>
<evidence type="ECO:0000313" key="2">
    <source>
        <dbReference type="EMBL" id="GAQ85306.1"/>
    </source>
</evidence>
<dbReference type="AlphaFoldDB" id="A0A1Y1I9D4"/>
<dbReference type="EMBL" id="DF237177">
    <property type="protein sequence ID" value="GAQ85306.1"/>
    <property type="molecule type" value="Genomic_DNA"/>
</dbReference>
<organism evidence="2 3">
    <name type="scientific">Klebsormidium nitens</name>
    <name type="common">Green alga</name>
    <name type="synonym">Ulothrix nitens</name>
    <dbReference type="NCBI Taxonomy" id="105231"/>
    <lineage>
        <taxon>Eukaryota</taxon>
        <taxon>Viridiplantae</taxon>
        <taxon>Streptophyta</taxon>
        <taxon>Klebsormidiophyceae</taxon>
        <taxon>Klebsormidiales</taxon>
        <taxon>Klebsormidiaceae</taxon>
        <taxon>Klebsormidium</taxon>
    </lineage>
</organism>
<gene>
    <name evidence="2" type="ORF">KFL_002280210</name>
</gene>
<feature type="region of interest" description="Disordered" evidence="1">
    <location>
        <begin position="16"/>
        <end position="36"/>
    </location>
</feature>
<name>A0A1Y1I9D4_KLENI</name>
<evidence type="ECO:0000313" key="3">
    <source>
        <dbReference type="Proteomes" id="UP000054558"/>
    </source>
</evidence>
<dbReference type="Proteomes" id="UP000054558">
    <property type="component" value="Unassembled WGS sequence"/>
</dbReference>
<protein>
    <submittedName>
        <fullName evidence="2">Uncharacterized protein</fullName>
    </submittedName>
</protein>